<name>A0A0L0NQP2_CANAR</name>
<gene>
    <name evidence="1" type="ORF">QG37_07476</name>
</gene>
<dbReference type="EMBL" id="LGST01000057">
    <property type="protein sequence ID" value="KND96344.1"/>
    <property type="molecule type" value="Genomic_DNA"/>
</dbReference>
<proteinExistence type="predicted"/>
<evidence type="ECO:0000313" key="1">
    <source>
        <dbReference type="EMBL" id="KND96344.1"/>
    </source>
</evidence>
<accession>A0A0L0NQP2</accession>
<sequence length="75" mass="8540">MHFDKALAVSNRRTEKTGRFNARFKQALNRNQVIGGFKCGGCKMTACERMLLRAGTYKAQRYARSKVISIENINL</sequence>
<organism evidence="1 2">
    <name type="scientific">Candidozyma auris</name>
    <name type="common">Yeast</name>
    <name type="synonym">Candida auris</name>
    <dbReference type="NCBI Taxonomy" id="498019"/>
    <lineage>
        <taxon>Eukaryota</taxon>
        <taxon>Fungi</taxon>
        <taxon>Dikarya</taxon>
        <taxon>Ascomycota</taxon>
        <taxon>Saccharomycotina</taxon>
        <taxon>Pichiomycetes</taxon>
        <taxon>Metschnikowiaceae</taxon>
        <taxon>Candidozyma</taxon>
    </lineage>
</organism>
<dbReference type="Proteomes" id="UP000037122">
    <property type="component" value="Unassembled WGS sequence"/>
</dbReference>
<evidence type="ECO:0000313" key="2">
    <source>
        <dbReference type="Proteomes" id="UP000037122"/>
    </source>
</evidence>
<comment type="caution">
    <text evidence="1">The sequence shown here is derived from an EMBL/GenBank/DDBJ whole genome shotgun (WGS) entry which is preliminary data.</text>
</comment>
<dbReference type="VEuPathDB" id="FungiDB:QG37_07476"/>
<dbReference type="AlphaFoldDB" id="A0A0L0NQP2"/>
<reference evidence="2" key="1">
    <citation type="journal article" date="2015" name="BMC Genomics">
        <title>Draft genome of a commonly misdiagnosed multidrug resistant pathogen Candida auris.</title>
        <authorList>
            <person name="Chatterjee S."/>
            <person name="Alampalli S.V."/>
            <person name="Nageshan R.K."/>
            <person name="Chettiar S.T."/>
            <person name="Joshi S."/>
            <person name="Tatu U.S."/>
        </authorList>
    </citation>
    <scope>NUCLEOTIDE SEQUENCE [LARGE SCALE GENOMIC DNA]</scope>
    <source>
        <strain evidence="2">6684</strain>
    </source>
</reference>
<protein>
    <submittedName>
        <fullName evidence="1">Uncharacterized protein</fullName>
    </submittedName>
</protein>